<evidence type="ECO:0008006" key="3">
    <source>
        <dbReference type="Google" id="ProtNLM"/>
    </source>
</evidence>
<organism evidence="1 2">
    <name type="scientific">Ladona fulva</name>
    <name type="common">Scarce chaser dragonfly</name>
    <name type="synonym">Libellula fulva</name>
    <dbReference type="NCBI Taxonomy" id="123851"/>
    <lineage>
        <taxon>Eukaryota</taxon>
        <taxon>Metazoa</taxon>
        <taxon>Ecdysozoa</taxon>
        <taxon>Arthropoda</taxon>
        <taxon>Hexapoda</taxon>
        <taxon>Insecta</taxon>
        <taxon>Pterygota</taxon>
        <taxon>Palaeoptera</taxon>
        <taxon>Odonata</taxon>
        <taxon>Epiprocta</taxon>
        <taxon>Anisoptera</taxon>
        <taxon>Libelluloidea</taxon>
        <taxon>Libellulidae</taxon>
        <taxon>Ladona</taxon>
    </lineage>
</organism>
<keyword evidence="2" id="KW-1185">Reference proteome</keyword>
<protein>
    <recommendedName>
        <fullName evidence="3">Reverse transcriptase</fullName>
    </recommendedName>
</protein>
<dbReference type="AlphaFoldDB" id="A0A8K0NXI9"/>
<proteinExistence type="predicted"/>
<comment type="caution">
    <text evidence="1">The sequence shown here is derived from an EMBL/GenBank/DDBJ whole genome shotgun (WGS) entry which is preliminary data.</text>
</comment>
<gene>
    <name evidence="1" type="ORF">J437_LFUL014527</name>
</gene>
<reference evidence="1" key="1">
    <citation type="submission" date="2013-04" db="EMBL/GenBank/DDBJ databases">
        <authorList>
            <person name="Qu J."/>
            <person name="Murali S.C."/>
            <person name="Bandaranaike D."/>
            <person name="Bellair M."/>
            <person name="Blankenburg K."/>
            <person name="Chao H."/>
            <person name="Dinh H."/>
            <person name="Doddapaneni H."/>
            <person name="Downs B."/>
            <person name="Dugan-Rocha S."/>
            <person name="Elkadiri S."/>
            <person name="Gnanaolivu R.D."/>
            <person name="Hernandez B."/>
            <person name="Javaid M."/>
            <person name="Jayaseelan J.C."/>
            <person name="Lee S."/>
            <person name="Li M."/>
            <person name="Ming W."/>
            <person name="Munidasa M."/>
            <person name="Muniz J."/>
            <person name="Nguyen L."/>
            <person name="Ongeri F."/>
            <person name="Osuji N."/>
            <person name="Pu L.-L."/>
            <person name="Puazo M."/>
            <person name="Qu C."/>
            <person name="Quiroz J."/>
            <person name="Raj R."/>
            <person name="Weissenberger G."/>
            <person name="Xin Y."/>
            <person name="Zou X."/>
            <person name="Han Y."/>
            <person name="Richards S."/>
            <person name="Worley K."/>
            <person name="Muzny D."/>
            <person name="Gibbs R."/>
        </authorList>
    </citation>
    <scope>NUCLEOTIDE SEQUENCE</scope>
    <source>
        <strain evidence="1">Sampled in the wild</strain>
    </source>
</reference>
<dbReference type="PANTHER" id="PTHR19446">
    <property type="entry name" value="REVERSE TRANSCRIPTASES"/>
    <property type="match status" value="1"/>
</dbReference>
<accession>A0A8K0NXI9</accession>
<reference evidence="1" key="2">
    <citation type="submission" date="2017-10" db="EMBL/GenBank/DDBJ databases">
        <title>Ladona fulva Genome sequencing and assembly.</title>
        <authorList>
            <person name="Murali S."/>
            <person name="Richards S."/>
            <person name="Bandaranaike D."/>
            <person name="Bellair M."/>
            <person name="Blankenburg K."/>
            <person name="Chao H."/>
            <person name="Dinh H."/>
            <person name="Doddapaneni H."/>
            <person name="Dugan-Rocha S."/>
            <person name="Elkadiri S."/>
            <person name="Gnanaolivu R."/>
            <person name="Hernandez B."/>
            <person name="Skinner E."/>
            <person name="Javaid M."/>
            <person name="Lee S."/>
            <person name="Li M."/>
            <person name="Ming W."/>
            <person name="Munidasa M."/>
            <person name="Muniz J."/>
            <person name="Nguyen L."/>
            <person name="Hughes D."/>
            <person name="Osuji N."/>
            <person name="Pu L.-L."/>
            <person name="Puazo M."/>
            <person name="Qu C."/>
            <person name="Quiroz J."/>
            <person name="Raj R."/>
            <person name="Weissenberger G."/>
            <person name="Xin Y."/>
            <person name="Zou X."/>
            <person name="Han Y."/>
            <person name="Worley K."/>
            <person name="Muzny D."/>
            <person name="Gibbs R."/>
        </authorList>
    </citation>
    <scope>NUCLEOTIDE SEQUENCE</scope>
    <source>
        <strain evidence="1">Sampled in the wild</strain>
    </source>
</reference>
<name>A0A8K0NXI9_LADFU</name>
<dbReference type="EMBL" id="KZ308160">
    <property type="protein sequence ID" value="KAG8223429.1"/>
    <property type="molecule type" value="Genomic_DNA"/>
</dbReference>
<dbReference type="OrthoDB" id="8063529at2759"/>
<sequence>MPEIESKSLDSALTASELYGALVSLNKNKAPGIDGLTPEFYLKFWAPLSPPFLRMKLPRAARTAGLAIIHKGDGESEIQIWRPVSITATDYKVMAKALSNRVRDHTPHLIYGEQSYCVPGRTIFDSIAIIRDMVRMKSRQSRPEL</sequence>
<feature type="non-terminal residue" evidence="1">
    <location>
        <position position="145"/>
    </location>
</feature>
<evidence type="ECO:0000313" key="2">
    <source>
        <dbReference type="Proteomes" id="UP000792457"/>
    </source>
</evidence>
<evidence type="ECO:0000313" key="1">
    <source>
        <dbReference type="EMBL" id="KAG8223429.1"/>
    </source>
</evidence>
<dbReference type="Proteomes" id="UP000792457">
    <property type="component" value="Unassembled WGS sequence"/>
</dbReference>